<feature type="transmembrane region" description="Helical" evidence="7">
    <location>
        <begin position="867"/>
        <end position="885"/>
    </location>
</feature>
<evidence type="ECO:0000313" key="9">
    <source>
        <dbReference type="EMBL" id="ASV68387.1"/>
    </source>
</evidence>
<accession>A0A248TJL3</accession>
<dbReference type="Gene3D" id="1.20.1640.10">
    <property type="entry name" value="Multidrug efflux transporter AcrB transmembrane domain"/>
    <property type="match status" value="2"/>
</dbReference>
<feature type="transmembrane region" description="Helical" evidence="7">
    <location>
        <begin position="180"/>
        <end position="196"/>
    </location>
</feature>
<dbReference type="PANTHER" id="PTHR33406">
    <property type="entry name" value="MEMBRANE PROTEIN MJ1562-RELATED"/>
    <property type="match status" value="1"/>
</dbReference>
<feature type="transmembrane region" description="Helical" evidence="7">
    <location>
        <begin position="968"/>
        <end position="991"/>
    </location>
</feature>
<evidence type="ECO:0000259" key="8">
    <source>
        <dbReference type="Pfam" id="PF03176"/>
    </source>
</evidence>
<keyword evidence="3" id="KW-1003">Cell membrane</keyword>
<keyword evidence="5 7" id="KW-1133">Transmembrane helix</keyword>
<feature type="transmembrane region" description="Helical" evidence="7">
    <location>
        <begin position="310"/>
        <end position="333"/>
    </location>
</feature>
<feature type="transmembrane region" description="Helical" evidence="7">
    <location>
        <begin position="892"/>
        <end position="909"/>
    </location>
</feature>
<dbReference type="GO" id="GO:0005886">
    <property type="term" value="C:plasma membrane"/>
    <property type="evidence" value="ECO:0007669"/>
    <property type="project" value="UniProtKB-SubCell"/>
</dbReference>
<evidence type="ECO:0000256" key="4">
    <source>
        <dbReference type="ARBA" id="ARBA00022692"/>
    </source>
</evidence>
<dbReference type="Pfam" id="PF03176">
    <property type="entry name" value="MMPL"/>
    <property type="match status" value="2"/>
</dbReference>
<feature type="transmembrane region" description="Helical" evidence="7">
    <location>
        <begin position="997"/>
        <end position="1023"/>
    </location>
</feature>
<dbReference type="PANTHER" id="PTHR33406:SF6">
    <property type="entry name" value="MEMBRANE PROTEIN YDGH-RELATED"/>
    <property type="match status" value="1"/>
</dbReference>
<evidence type="ECO:0000256" key="2">
    <source>
        <dbReference type="ARBA" id="ARBA00010157"/>
    </source>
</evidence>
<gene>
    <name evidence="9" type="ORF">CKF48_14255</name>
</gene>
<keyword evidence="4 7" id="KW-0812">Transmembrane</keyword>
<feature type="transmembrane region" description="Helical" evidence="7">
    <location>
        <begin position="279"/>
        <end position="304"/>
    </location>
</feature>
<comment type="similarity">
    <text evidence="2">Belongs to the resistance-nodulation-cell division (RND) (TC 2.A.6) family. MmpL subfamily.</text>
</comment>
<feature type="transmembrane region" description="Helical" evidence="7">
    <location>
        <begin position="7"/>
        <end position="26"/>
    </location>
</feature>
<dbReference type="SUPFAM" id="SSF82866">
    <property type="entry name" value="Multidrug efflux transporter AcrB transmembrane domain"/>
    <property type="match status" value="2"/>
</dbReference>
<sequence>MSKFKNVRTLLFFGWVVISILSFLWMPNMDDLVREKGQITIPDNALSREASHMLEEMDENANTYDFIAVIGSKDGKKMSNQEKEELDKLLAELKARQSTLGIEEMTTHLDGEEAASVLTAEDGSTILAQISIDREQGELQEVANSLRSELITETLQVSITGNELVMEDFVQATQDGIKKTEAIAVVFILLVLILVFRSPIIPFISLLSVGVSYIVSMSIIANLVESFNYPFSNFTQVFLVVILFGIGTDYNILLFTRFKEELSKQESILEALKVTYRTAGITVLYSGLAVFIGFIVLMFAQFSLYQASSAVAIGVAVLVGVLYTFNPFFMYVLGKKMFWPSKKFDGHADSKFWGFLSGHSIMRPFLSLLIVLLISLPFVFKYSGELSYNDLLEVDDSFESKQGINRIEDHFPSGFSAPATLVIKNEQSLNQQESLQAIDELTEKILAVDGVSKVQSVTRPTGEKIAELYLNDQTDQLNQGIGDANKGVGSIHDGLSSAEGELSANQNSNQLEDVQTLIDGTTNAKNGASTLVEALNELTTGIQSGSSGASELNQGVADVKASVEQLSGATGTLLNGYTDLQTGLSNTGNVFIQMNTAVTSMTLAFTQIEQSLTNYIEENPEAASDEHMQFALGTAGEAKQQVEGLNTQLEAVHPQYERAMSQFEEANAGLEQVDAGLEKLHNGLVALESGANELQAGLANGANASDEMATKSGELASGLAQINEGQTMLQTGLNDLSEKMVELQKGLVESTDGLNQVGEGLQDANKYLSGLSDSKASEKFFIPEEVLNGEEFQQALDMYVSDNQKMTTLTIVLEENPYTNEAMKVMEEVNRQVPASLKATILQDAEYAIGGQTQQNLDLQNIATEDFARTATIMLIGIGVVLMVITRSVMQPLYIIAALLLAYYTSLGISEWMSQSILGVGELAWNVPFFGFIMIIALGVDYSIFLMMRFNEVDGNPVNAILTAAKNIGGVVISAAIILGGTFAALIPSGVITLIEVALVVIIGLIMLSLLMLPILVPSFLAIGEKLKRRREET</sequence>
<evidence type="ECO:0000313" key="10">
    <source>
        <dbReference type="Proteomes" id="UP000215137"/>
    </source>
</evidence>
<dbReference type="OrthoDB" id="9782006at2"/>
<feature type="transmembrane region" description="Helical" evidence="7">
    <location>
        <begin position="929"/>
        <end position="948"/>
    </location>
</feature>
<dbReference type="AlphaFoldDB" id="A0A248TJL3"/>
<feature type="transmembrane region" description="Helical" evidence="7">
    <location>
        <begin position="203"/>
        <end position="224"/>
    </location>
</feature>
<evidence type="ECO:0000256" key="3">
    <source>
        <dbReference type="ARBA" id="ARBA00022475"/>
    </source>
</evidence>
<comment type="subcellular location">
    <subcellularLocation>
        <location evidence="1">Cell membrane</location>
        <topology evidence="1">Multi-pass membrane protein</topology>
    </subcellularLocation>
</comment>
<dbReference type="KEGG" id="bko:CKF48_14255"/>
<evidence type="ECO:0000256" key="6">
    <source>
        <dbReference type="ARBA" id="ARBA00023136"/>
    </source>
</evidence>
<dbReference type="Gene3D" id="1.10.287.950">
    <property type="entry name" value="Methyl-accepting chemotaxis protein"/>
    <property type="match status" value="1"/>
</dbReference>
<dbReference type="InterPro" id="IPR050545">
    <property type="entry name" value="Mycobact_MmpL"/>
</dbReference>
<evidence type="ECO:0000256" key="1">
    <source>
        <dbReference type="ARBA" id="ARBA00004651"/>
    </source>
</evidence>
<dbReference type="RefSeq" id="WP_095371957.1">
    <property type="nucleotide sequence ID" value="NZ_CP022983.1"/>
</dbReference>
<dbReference type="Proteomes" id="UP000215137">
    <property type="component" value="Chromosome"/>
</dbReference>
<feature type="transmembrane region" description="Helical" evidence="7">
    <location>
        <begin position="236"/>
        <end position="258"/>
    </location>
</feature>
<feature type="domain" description="Membrane transport protein MMPL" evidence="8">
    <location>
        <begin position="741"/>
        <end position="1026"/>
    </location>
</feature>
<reference evidence="9 10" key="1">
    <citation type="submission" date="2017-08" db="EMBL/GenBank/DDBJ databases">
        <title>Complete Genome Sequence of Bacillus kochii Oregon-R-modENCODE STRAIN BDGP4, isolated from Drosophila melanogaster gut.</title>
        <authorList>
            <person name="Wan K.H."/>
            <person name="Yu C."/>
            <person name="Park S."/>
            <person name="Hammonds A.S."/>
            <person name="Booth B.W."/>
            <person name="Celniker S.E."/>
        </authorList>
    </citation>
    <scope>NUCLEOTIDE SEQUENCE [LARGE SCALE GENOMIC DNA]</scope>
    <source>
        <strain evidence="9 10">BDGP4</strain>
    </source>
</reference>
<feature type="transmembrane region" description="Helical" evidence="7">
    <location>
        <begin position="361"/>
        <end position="380"/>
    </location>
</feature>
<evidence type="ECO:0000256" key="5">
    <source>
        <dbReference type="ARBA" id="ARBA00022989"/>
    </source>
</evidence>
<feature type="domain" description="Membrane transport protein MMPL" evidence="8">
    <location>
        <begin position="39"/>
        <end position="364"/>
    </location>
</feature>
<protein>
    <recommendedName>
        <fullName evidence="8">Membrane transport protein MMPL domain-containing protein</fullName>
    </recommendedName>
</protein>
<keyword evidence="10" id="KW-1185">Reference proteome</keyword>
<evidence type="ECO:0000256" key="7">
    <source>
        <dbReference type="SAM" id="Phobius"/>
    </source>
</evidence>
<dbReference type="InterPro" id="IPR004869">
    <property type="entry name" value="MMPL_dom"/>
</dbReference>
<organism evidence="9 10">
    <name type="scientific">Cytobacillus kochii</name>
    <dbReference type="NCBI Taxonomy" id="859143"/>
    <lineage>
        <taxon>Bacteria</taxon>
        <taxon>Bacillati</taxon>
        <taxon>Bacillota</taxon>
        <taxon>Bacilli</taxon>
        <taxon>Bacillales</taxon>
        <taxon>Bacillaceae</taxon>
        <taxon>Cytobacillus</taxon>
    </lineage>
</organism>
<proteinExistence type="inferred from homology"/>
<keyword evidence="6 7" id="KW-0472">Membrane</keyword>
<dbReference type="EMBL" id="CP022983">
    <property type="protein sequence ID" value="ASV68387.1"/>
    <property type="molecule type" value="Genomic_DNA"/>
</dbReference>
<name>A0A248TJL3_9BACI</name>